<keyword evidence="5 6" id="KW-0472">Membrane</keyword>
<comment type="caution">
    <text evidence="8">The sequence shown here is derived from an EMBL/GenBank/DDBJ whole genome shotgun (WGS) entry which is preliminary data.</text>
</comment>
<dbReference type="InterPro" id="IPR027379">
    <property type="entry name" value="CLS_N"/>
</dbReference>
<dbReference type="EMBL" id="SNWP01000011">
    <property type="protein sequence ID" value="TDO26417.1"/>
    <property type="molecule type" value="Genomic_DNA"/>
</dbReference>
<keyword evidence="3 6" id="KW-0812">Transmembrane</keyword>
<keyword evidence="4 6" id="KW-1133">Transmembrane helix</keyword>
<dbReference type="Pfam" id="PF12869">
    <property type="entry name" value="tRNA_anti-like"/>
    <property type="match status" value="1"/>
</dbReference>
<evidence type="ECO:0000256" key="4">
    <source>
        <dbReference type="ARBA" id="ARBA00022989"/>
    </source>
</evidence>
<sequence length="201" mass="22168">MQFEFAGIVAGLICTGIIWIIILILALIQVFRRTDIENNTKILWLLAILLFPFAGLLVYILANFQKAKNLLWIGLIGIALSVSLTVYFVYAREHRDVSSEKGIQVTAQQLFEAFVADETKANGLYLDKAIQITGEVMSVTTNQDGNIVVDFKTNDPFFVINCTFKTDPGALKAGDTITFKGICTGYIPDANVVINEGVLVK</sequence>
<evidence type="ECO:0000256" key="3">
    <source>
        <dbReference type="ARBA" id="ARBA00022692"/>
    </source>
</evidence>
<keyword evidence="2" id="KW-1003">Cell membrane</keyword>
<protein>
    <submittedName>
        <fullName evidence="8">Phospholipase D-like protein</fullName>
    </submittedName>
</protein>
<dbReference type="RefSeq" id="WP_133474268.1">
    <property type="nucleotide sequence ID" value="NZ_SNWP01000011.1"/>
</dbReference>
<dbReference type="Proteomes" id="UP000295741">
    <property type="component" value="Unassembled WGS sequence"/>
</dbReference>
<feature type="transmembrane region" description="Helical" evidence="6">
    <location>
        <begin position="42"/>
        <end position="64"/>
    </location>
</feature>
<name>A0A4R6IVP6_9BACT</name>
<feature type="transmembrane region" description="Helical" evidence="6">
    <location>
        <begin position="70"/>
        <end position="91"/>
    </location>
</feature>
<organism evidence="8 9">
    <name type="scientific">Sediminibacterium goheungense</name>
    <dbReference type="NCBI Taxonomy" id="1086393"/>
    <lineage>
        <taxon>Bacteria</taxon>
        <taxon>Pseudomonadati</taxon>
        <taxon>Bacteroidota</taxon>
        <taxon>Chitinophagia</taxon>
        <taxon>Chitinophagales</taxon>
        <taxon>Chitinophagaceae</taxon>
        <taxon>Sediminibacterium</taxon>
    </lineage>
</organism>
<dbReference type="OrthoDB" id="673558at2"/>
<dbReference type="AlphaFoldDB" id="A0A4R6IVP6"/>
<dbReference type="Pfam" id="PF13396">
    <property type="entry name" value="PLDc_N"/>
    <property type="match status" value="1"/>
</dbReference>
<comment type="subcellular location">
    <subcellularLocation>
        <location evidence="1">Cell membrane</location>
        <topology evidence="1">Multi-pass membrane protein</topology>
    </subcellularLocation>
</comment>
<proteinExistence type="predicted"/>
<keyword evidence="9" id="KW-1185">Reference proteome</keyword>
<accession>A0A4R6IVP6</accession>
<evidence type="ECO:0000256" key="1">
    <source>
        <dbReference type="ARBA" id="ARBA00004651"/>
    </source>
</evidence>
<feature type="domain" description="Cardiolipin synthase N-terminal" evidence="7">
    <location>
        <begin position="21"/>
        <end position="61"/>
    </location>
</feature>
<feature type="transmembrane region" description="Helical" evidence="6">
    <location>
        <begin position="6"/>
        <end position="30"/>
    </location>
</feature>
<reference evidence="8 9" key="1">
    <citation type="submission" date="2019-03" db="EMBL/GenBank/DDBJ databases">
        <title>Genomic Encyclopedia of Archaeal and Bacterial Type Strains, Phase II (KMG-II): from individual species to whole genera.</title>
        <authorList>
            <person name="Goeker M."/>
        </authorList>
    </citation>
    <scope>NUCLEOTIDE SEQUENCE [LARGE SCALE GENOMIC DNA]</scope>
    <source>
        <strain evidence="8 9">DSM 28323</strain>
    </source>
</reference>
<evidence type="ECO:0000256" key="6">
    <source>
        <dbReference type="SAM" id="Phobius"/>
    </source>
</evidence>
<evidence type="ECO:0000256" key="2">
    <source>
        <dbReference type="ARBA" id="ARBA00022475"/>
    </source>
</evidence>
<dbReference type="InterPro" id="IPR024422">
    <property type="entry name" value="Protein_unknown_function_OB"/>
</dbReference>
<evidence type="ECO:0000259" key="7">
    <source>
        <dbReference type="Pfam" id="PF13396"/>
    </source>
</evidence>
<dbReference type="GO" id="GO:0005886">
    <property type="term" value="C:plasma membrane"/>
    <property type="evidence" value="ECO:0007669"/>
    <property type="project" value="UniProtKB-SubCell"/>
</dbReference>
<evidence type="ECO:0000313" key="8">
    <source>
        <dbReference type="EMBL" id="TDO26417.1"/>
    </source>
</evidence>
<gene>
    <name evidence="8" type="ORF">BC659_1723</name>
</gene>
<evidence type="ECO:0000256" key="5">
    <source>
        <dbReference type="ARBA" id="ARBA00023136"/>
    </source>
</evidence>
<evidence type="ECO:0000313" key="9">
    <source>
        <dbReference type="Proteomes" id="UP000295741"/>
    </source>
</evidence>